<evidence type="ECO:0000259" key="13">
    <source>
        <dbReference type="PROSITE" id="PS50918"/>
    </source>
</evidence>
<dbReference type="Pfam" id="PF00642">
    <property type="entry name" value="zf-CCCH"/>
    <property type="match status" value="1"/>
</dbReference>
<dbReference type="InterPro" id="IPR037197">
    <property type="entry name" value="WWE_dom_sf"/>
</dbReference>
<evidence type="ECO:0000256" key="11">
    <source>
        <dbReference type="PROSITE-ProRule" id="PRU00723"/>
    </source>
</evidence>
<dbReference type="SUPFAM" id="SSF117839">
    <property type="entry name" value="WWE domain"/>
    <property type="match status" value="1"/>
</dbReference>
<dbReference type="Pfam" id="PF25261">
    <property type="entry name" value="zf-CCCH_PARP12"/>
    <property type="match status" value="1"/>
</dbReference>
<dbReference type="Gene3D" id="3.30.1370.210">
    <property type="match status" value="1"/>
</dbReference>
<dbReference type="GO" id="GO:1990404">
    <property type="term" value="F:NAD+-protein mono-ADP-ribosyltransferase activity"/>
    <property type="evidence" value="ECO:0007669"/>
    <property type="project" value="TreeGrafter"/>
</dbReference>
<feature type="zinc finger region" description="C3H1-type" evidence="11">
    <location>
        <begin position="105"/>
        <end position="130"/>
    </location>
</feature>
<accession>A0A6P5LA90</accession>
<keyword evidence="8 11" id="KW-0862">Zinc</keyword>
<evidence type="ECO:0000256" key="2">
    <source>
        <dbReference type="ARBA" id="ARBA00004496"/>
    </source>
</evidence>
<dbReference type="Pfam" id="PF02825">
    <property type="entry name" value="WWE"/>
    <property type="match status" value="1"/>
</dbReference>
<dbReference type="InterPro" id="IPR012317">
    <property type="entry name" value="Poly(ADP-ribose)pol_cat_dom"/>
</dbReference>
<dbReference type="KEGG" id="pcw:110216228"/>
<gene>
    <name evidence="16" type="primary">PARP12</name>
</gene>
<dbReference type="Gene3D" id="3.30.720.50">
    <property type="match status" value="1"/>
</dbReference>
<dbReference type="GO" id="GO:0003950">
    <property type="term" value="F:NAD+ poly-ADP-ribosyltransferase activity"/>
    <property type="evidence" value="ECO:0007669"/>
    <property type="project" value="InterPro"/>
</dbReference>
<protein>
    <submittedName>
        <fullName evidence="16">Poly [ADP-ribose] polymerase 12 isoform X1</fullName>
    </submittedName>
</protein>
<keyword evidence="5 11" id="KW-0479">Metal-binding</keyword>
<dbReference type="Proteomes" id="UP000515140">
    <property type="component" value="Unplaced"/>
</dbReference>
<feature type="domain" description="WWE" evidence="13">
    <location>
        <begin position="396"/>
        <end position="505"/>
    </location>
</feature>
<evidence type="ECO:0000313" key="16">
    <source>
        <dbReference type="RefSeq" id="XP_020853674.1"/>
    </source>
</evidence>
<dbReference type="AlphaFoldDB" id="A0A6P5LA90"/>
<keyword evidence="3" id="KW-0963">Cytoplasm</keyword>
<dbReference type="Pfam" id="PF00644">
    <property type="entry name" value="PARP"/>
    <property type="match status" value="1"/>
</dbReference>
<dbReference type="PROSITE" id="PS51059">
    <property type="entry name" value="PARP_CATALYTIC"/>
    <property type="match status" value="1"/>
</dbReference>
<name>A0A6P5LA90_PHACI</name>
<dbReference type="InterPro" id="IPR057602">
    <property type="entry name" value="Zfn-CCCH_PARP12"/>
</dbReference>
<dbReference type="Gene3D" id="4.10.1000.10">
    <property type="entry name" value="Zinc finger, CCCH-type"/>
    <property type="match status" value="1"/>
</dbReference>
<feature type="domain" description="PARP catalytic" evidence="14">
    <location>
        <begin position="531"/>
        <end position="724"/>
    </location>
</feature>
<evidence type="ECO:0000256" key="3">
    <source>
        <dbReference type="ARBA" id="ARBA00022490"/>
    </source>
</evidence>
<organism evidence="15 16">
    <name type="scientific">Phascolarctos cinereus</name>
    <name type="common">Koala</name>
    <dbReference type="NCBI Taxonomy" id="38626"/>
    <lineage>
        <taxon>Eukaryota</taxon>
        <taxon>Metazoa</taxon>
        <taxon>Chordata</taxon>
        <taxon>Craniata</taxon>
        <taxon>Vertebrata</taxon>
        <taxon>Euteleostomi</taxon>
        <taxon>Mammalia</taxon>
        <taxon>Metatheria</taxon>
        <taxon>Diprotodontia</taxon>
        <taxon>Phascolarctidae</taxon>
        <taxon>Phascolarctos</taxon>
    </lineage>
</organism>
<dbReference type="CTD" id="64761"/>
<evidence type="ECO:0000259" key="12">
    <source>
        <dbReference type="PROSITE" id="PS50103"/>
    </source>
</evidence>
<evidence type="ECO:0000256" key="4">
    <source>
        <dbReference type="ARBA" id="ARBA00022553"/>
    </source>
</evidence>
<dbReference type="PROSITE" id="PS50103">
    <property type="entry name" value="ZF_C3H1"/>
    <property type="match status" value="2"/>
</dbReference>
<feature type="zinc finger region" description="C3H1-type" evidence="11">
    <location>
        <begin position="191"/>
        <end position="213"/>
    </location>
</feature>
<keyword evidence="6" id="KW-0677">Repeat</keyword>
<comment type="similarity">
    <text evidence="10">Belongs to the ARTD/PARP family.</text>
</comment>
<evidence type="ECO:0000256" key="5">
    <source>
        <dbReference type="ARBA" id="ARBA00022723"/>
    </source>
</evidence>
<dbReference type="InterPro" id="IPR000571">
    <property type="entry name" value="Znf_CCCH"/>
</dbReference>
<feature type="domain" description="C3H1-type" evidence="12">
    <location>
        <begin position="105"/>
        <end position="130"/>
    </location>
</feature>
<dbReference type="PANTHER" id="PTHR45740">
    <property type="entry name" value="POLY [ADP-RIBOSE] POLYMERASE"/>
    <property type="match status" value="1"/>
</dbReference>
<evidence type="ECO:0000313" key="15">
    <source>
        <dbReference type="Proteomes" id="UP000515140"/>
    </source>
</evidence>
<dbReference type="GO" id="GO:0008270">
    <property type="term" value="F:zinc ion binding"/>
    <property type="evidence" value="ECO:0007669"/>
    <property type="project" value="UniProtKB-KW"/>
</dbReference>
<evidence type="ECO:0000256" key="8">
    <source>
        <dbReference type="ARBA" id="ARBA00022833"/>
    </source>
</evidence>
<comment type="subcellular location">
    <subcellularLocation>
        <location evidence="2">Cytoplasm</location>
    </subcellularLocation>
    <subcellularLocation>
        <location evidence="1">Nucleus</location>
    </subcellularLocation>
</comment>
<dbReference type="SUPFAM" id="SSF56399">
    <property type="entry name" value="ADP-ribosylation"/>
    <property type="match status" value="1"/>
</dbReference>
<feature type="domain" description="C3H1-type" evidence="12">
    <location>
        <begin position="191"/>
        <end position="213"/>
    </location>
</feature>
<sequence>MAQAAFASLVTKELCAAGGSLELGELARRLPGGISEDALEKTLRKLAPGRFVLRTRGGSCEGEAQGGGGGDGSSSEKRVLVAASGARLCQAYSTTCDGFCGQLHLCKFFLYGNCRFSNIGKQCKYSHSIDSIHNTNVLKSHGIGHLNLNELSQLLLQNDSTLLPEICVHYNKGDGQYGSCTFKNTCAKLHLCHYYLQGNCKFGSSCKRSHVFNSTCQEKLGKWGLSAAIIKRLPSTYRNAFDIKNESSATSEKERRCSSDSVPATAPKSDEENDQICLYHIRKACSFKDKCFKVHFHLPYRWQFLDGKTWKDLEEVEEIEKAYCDPSKSCFLTKVAWSPGIASVNFDNMTCAHYKARRLSTASSVVRPPHFILTTEWLWYWKNDRDLWQEYGLKVERSLCFHSNKQLLVWLWADQTVQCVATHLSDEETETLERWSDLPLVTSLLMSQGAERHAADVSSSDVEKAYLSQESPIFQFSVGKHNYELNFKAMTQKSLHYGTVRNVCRRPKYVSPENVKTKQTRGDISEAPRDIPSHWDMSALPDLGFKRILLSPSSGEYLQVQEKFCRTMPKYTIHKIERIQNPTLWEVYQWQKVQMKKSNGGQEVDERFLFHGTSLEYVDAICHQNFDWRISGLHGTSYGKGSYFARDAAYSHHYSKPSLKFHPMFLARVLVGEFTRGSSSYLRPPPKEGQSNIFYNSCVNSMSDPSIFVVFEKHQIYPEYLIWY</sequence>
<dbReference type="GO" id="GO:0005737">
    <property type="term" value="C:cytoplasm"/>
    <property type="evidence" value="ECO:0007669"/>
    <property type="project" value="UniProtKB-SubCell"/>
</dbReference>
<dbReference type="InterPro" id="IPR004170">
    <property type="entry name" value="WWE_dom"/>
</dbReference>
<dbReference type="RefSeq" id="XP_020853674.1">
    <property type="nucleotide sequence ID" value="XM_020998015.1"/>
</dbReference>
<evidence type="ECO:0000259" key="14">
    <source>
        <dbReference type="PROSITE" id="PS51059"/>
    </source>
</evidence>
<evidence type="ECO:0000256" key="10">
    <source>
        <dbReference type="ARBA" id="ARBA00024347"/>
    </source>
</evidence>
<evidence type="ECO:0000256" key="7">
    <source>
        <dbReference type="ARBA" id="ARBA00022771"/>
    </source>
</evidence>
<dbReference type="InterPro" id="IPR036388">
    <property type="entry name" value="WH-like_DNA-bd_sf"/>
</dbReference>
<keyword evidence="4" id="KW-0597">Phosphoprotein</keyword>
<dbReference type="InterPro" id="IPR051712">
    <property type="entry name" value="ARTD-AVP"/>
</dbReference>
<dbReference type="PANTHER" id="PTHR45740:SF6">
    <property type="entry name" value="PROTEIN MONO-ADP-RIBOSYLTRANSFERASE PARP12"/>
    <property type="match status" value="1"/>
</dbReference>
<dbReference type="Gene3D" id="1.10.10.10">
    <property type="entry name" value="Winged helix-like DNA-binding domain superfamily/Winged helix DNA-binding domain"/>
    <property type="match status" value="1"/>
</dbReference>
<dbReference type="InParanoid" id="A0A6P5LA90"/>
<evidence type="ECO:0000256" key="1">
    <source>
        <dbReference type="ARBA" id="ARBA00004123"/>
    </source>
</evidence>
<dbReference type="CDD" id="cd01439">
    <property type="entry name" value="TCCD_inducible_PARP_like"/>
    <property type="match status" value="1"/>
</dbReference>
<dbReference type="GeneID" id="110216228"/>
<evidence type="ECO:0000256" key="9">
    <source>
        <dbReference type="ARBA" id="ARBA00023242"/>
    </source>
</evidence>
<dbReference type="FunCoup" id="A0A6P5LA90">
    <property type="interactions" value="1049"/>
</dbReference>
<keyword evidence="15" id="KW-1185">Reference proteome</keyword>
<proteinExistence type="inferred from homology"/>
<dbReference type="GO" id="GO:0005634">
    <property type="term" value="C:nucleus"/>
    <property type="evidence" value="ECO:0007669"/>
    <property type="project" value="UniProtKB-SubCell"/>
</dbReference>
<dbReference type="PROSITE" id="PS50918">
    <property type="entry name" value="WWE"/>
    <property type="match status" value="1"/>
</dbReference>
<dbReference type="Pfam" id="PF23466">
    <property type="entry name" value="WWE_4"/>
    <property type="match status" value="1"/>
</dbReference>
<keyword evidence="9" id="KW-0539">Nucleus</keyword>
<keyword evidence="7 11" id="KW-0863">Zinc-finger</keyword>
<dbReference type="Gene3D" id="3.90.228.10">
    <property type="match status" value="1"/>
</dbReference>
<dbReference type="SMART" id="SM00356">
    <property type="entry name" value="ZnF_C3H1"/>
    <property type="match status" value="3"/>
</dbReference>
<evidence type="ECO:0000256" key="6">
    <source>
        <dbReference type="ARBA" id="ARBA00022737"/>
    </source>
</evidence>
<reference evidence="16" key="1">
    <citation type="submission" date="2025-08" db="UniProtKB">
        <authorList>
            <consortium name="RefSeq"/>
        </authorList>
    </citation>
    <scope>IDENTIFICATION</scope>
    <source>
        <tissue evidence="16">Spleen</tissue>
    </source>
</reference>